<accession>A0A2U1JX63</accession>
<keyword evidence="1" id="KW-0255">Endonuclease</keyword>
<dbReference type="EMBL" id="QCZH01000005">
    <property type="protein sequence ID" value="PWA09811.1"/>
    <property type="molecule type" value="Genomic_DNA"/>
</dbReference>
<dbReference type="RefSeq" id="WP_116761785.1">
    <property type="nucleotide sequence ID" value="NZ_QCZH01000005.1"/>
</dbReference>
<dbReference type="InterPro" id="IPR011067">
    <property type="entry name" value="Plasmid_toxin/cell-grow_inhib"/>
</dbReference>
<dbReference type="Proteomes" id="UP000245618">
    <property type="component" value="Unassembled WGS sequence"/>
</dbReference>
<proteinExistence type="inferred from homology"/>
<dbReference type="PANTHER" id="PTHR33988:SF2">
    <property type="entry name" value="ENDORIBONUCLEASE MAZF"/>
    <property type="match status" value="1"/>
</dbReference>
<keyword evidence="1" id="KW-0540">Nuclease</keyword>
<dbReference type="GO" id="GO:0016787">
    <property type="term" value="F:hydrolase activity"/>
    <property type="evidence" value="ECO:0007669"/>
    <property type="project" value="UniProtKB-KW"/>
</dbReference>
<dbReference type="PANTHER" id="PTHR33988">
    <property type="entry name" value="ENDORIBONUCLEASE MAZF-RELATED"/>
    <property type="match status" value="1"/>
</dbReference>
<dbReference type="GO" id="GO:0003677">
    <property type="term" value="F:DNA binding"/>
    <property type="evidence" value="ECO:0007669"/>
    <property type="project" value="InterPro"/>
</dbReference>
<keyword evidence="1" id="KW-0378">Hydrolase</keyword>
<comment type="caution">
    <text evidence="2">The sequence shown here is derived from an EMBL/GenBank/DDBJ whole genome shotgun (WGS) entry which is preliminary data.</text>
</comment>
<keyword evidence="3" id="KW-1185">Reference proteome</keyword>
<name>A0A2U1JX63_9FLAO</name>
<sequence length="112" mass="12713">MNQFEIWLADLNPQIGTEAGKVRPVVIVQTNFLNEITHPSTIVCPITTKLNNESDILRIRITKGSCGLNENSDIMIDQIRAIDNSRFIKKIGFVSNDMKIKLKENIQIVLDF</sequence>
<comment type="function">
    <text evidence="1">Toxic component of a type II toxin-antitoxin (TA) system.</text>
</comment>
<dbReference type="EC" id="3.1.-.-" evidence="1"/>
<dbReference type="AlphaFoldDB" id="A0A2U1JX63"/>
<dbReference type="OrthoDB" id="9808744at2"/>
<reference evidence="2 3" key="1">
    <citation type="submission" date="2018-04" db="EMBL/GenBank/DDBJ databases">
        <title>Flavobacterium sp. nov., isolated from glacier ice.</title>
        <authorList>
            <person name="Liu Q."/>
            <person name="Xin Y.-H."/>
        </authorList>
    </citation>
    <scope>NUCLEOTIDE SEQUENCE [LARGE SCALE GENOMIC DNA]</scope>
    <source>
        <strain evidence="2 3">LB2P30</strain>
    </source>
</reference>
<dbReference type="Gene3D" id="2.30.30.110">
    <property type="match status" value="1"/>
</dbReference>
<dbReference type="GO" id="GO:0006402">
    <property type="term" value="P:mRNA catabolic process"/>
    <property type="evidence" value="ECO:0007669"/>
    <property type="project" value="TreeGrafter"/>
</dbReference>
<dbReference type="PIRSF" id="PIRSF033490">
    <property type="entry name" value="MazF"/>
    <property type="match status" value="1"/>
</dbReference>
<gene>
    <name evidence="2" type="ORF">DB891_06450</name>
</gene>
<organism evidence="2 3">
    <name type="scientific">Flavobacterium laiguense</name>
    <dbReference type="NCBI Taxonomy" id="2169409"/>
    <lineage>
        <taxon>Bacteria</taxon>
        <taxon>Pseudomonadati</taxon>
        <taxon>Bacteroidota</taxon>
        <taxon>Flavobacteriia</taxon>
        <taxon>Flavobacteriales</taxon>
        <taxon>Flavobacteriaceae</taxon>
        <taxon>Flavobacterium</taxon>
    </lineage>
</organism>
<dbReference type="InterPro" id="IPR003477">
    <property type="entry name" value="PemK-like"/>
</dbReference>
<protein>
    <recommendedName>
        <fullName evidence="1">mRNA interferase</fullName>
        <ecNumber evidence="1">3.1.-.-</ecNumber>
    </recommendedName>
</protein>
<evidence type="ECO:0000256" key="1">
    <source>
        <dbReference type="PIRNR" id="PIRNR033490"/>
    </source>
</evidence>
<dbReference type="GO" id="GO:0004521">
    <property type="term" value="F:RNA endonuclease activity"/>
    <property type="evidence" value="ECO:0007669"/>
    <property type="project" value="TreeGrafter"/>
</dbReference>
<dbReference type="SUPFAM" id="SSF50118">
    <property type="entry name" value="Cell growth inhibitor/plasmid maintenance toxic component"/>
    <property type="match status" value="1"/>
</dbReference>
<dbReference type="Pfam" id="PF02452">
    <property type="entry name" value="PemK_toxin"/>
    <property type="match status" value="1"/>
</dbReference>
<comment type="similarity">
    <text evidence="1">Belongs to the PemK/MazF family.</text>
</comment>
<evidence type="ECO:0000313" key="3">
    <source>
        <dbReference type="Proteomes" id="UP000245618"/>
    </source>
</evidence>
<evidence type="ECO:0000313" key="2">
    <source>
        <dbReference type="EMBL" id="PWA09811.1"/>
    </source>
</evidence>
<dbReference type="GO" id="GO:0016075">
    <property type="term" value="P:rRNA catabolic process"/>
    <property type="evidence" value="ECO:0007669"/>
    <property type="project" value="TreeGrafter"/>
</dbReference>